<feature type="region of interest" description="Disordered" evidence="1">
    <location>
        <begin position="1"/>
        <end position="24"/>
    </location>
</feature>
<accession>A0A0N8P1I6</accession>
<evidence type="ECO:0000256" key="1">
    <source>
        <dbReference type="SAM" id="MobiDB-lite"/>
    </source>
</evidence>
<proteinExistence type="predicted"/>
<reference evidence="2 3" key="1">
    <citation type="journal article" date="2007" name="Nature">
        <title>Evolution of genes and genomes on the Drosophila phylogeny.</title>
        <authorList>
            <consortium name="Drosophila 12 Genomes Consortium"/>
            <person name="Clark A.G."/>
            <person name="Eisen M.B."/>
            <person name="Smith D.R."/>
            <person name="Bergman C.M."/>
            <person name="Oliver B."/>
            <person name="Markow T.A."/>
            <person name="Kaufman T.C."/>
            <person name="Kellis M."/>
            <person name="Gelbart W."/>
            <person name="Iyer V.N."/>
            <person name="Pollard D.A."/>
            <person name="Sackton T.B."/>
            <person name="Larracuente A.M."/>
            <person name="Singh N.D."/>
            <person name="Abad J.P."/>
            <person name="Abt D.N."/>
            <person name="Adryan B."/>
            <person name="Aguade M."/>
            <person name="Akashi H."/>
            <person name="Anderson W.W."/>
            <person name="Aquadro C.F."/>
            <person name="Ardell D.H."/>
            <person name="Arguello R."/>
            <person name="Artieri C.G."/>
            <person name="Barbash D.A."/>
            <person name="Barker D."/>
            <person name="Barsanti P."/>
            <person name="Batterham P."/>
            <person name="Batzoglou S."/>
            <person name="Begun D."/>
            <person name="Bhutkar A."/>
            <person name="Blanco E."/>
            <person name="Bosak S.A."/>
            <person name="Bradley R.K."/>
            <person name="Brand A.D."/>
            <person name="Brent M.R."/>
            <person name="Brooks A.N."/>
            <person name="Brown R.H."/>
            <person name="Butlin R.K."/>
            <person name="Caggese C."/>
            <person name="Calvi B.R."/>
            <person name="Bernardo de Carvalho A."/>
            <person name="Caspi A."/>
            <person name="Castrezana S."/>
            <person name="Celniker S.E."/>
            <person name="Chang J.L."/>
            <person name="Chapple C."/>
            <person name="Chatterji S."/>
            <person name="Chinwalla A."/>
            <person name="Civetta A."/>
            <person name="Clifton S.W."/>
            <person name="Comeron J.M."/>
            <person name="Costello J.C."/>
            <person name="Coyne J.A."/>
            <person name="Daub J."/>
            <person name="David R.G."/>
            <person name="Delcher A.L."/>
            <person name="Delehaunty K."/>
            <person name="Do C.B."/>
            <person name="Ebling H."/>
            <person name="Edwards K."/>
            <person name="Eickbush T."/>
            <person name="Evans J.D."/>
            <person name="Filipski A."/>
            <person name="Findeiss S."/>
            <person name="Freyhult E."/>
            <person name="Fulton L."/>
            <person name="Fulton R."/>
            <person name="Garcia A.C."/>
            <person name="Gardiner A."/>
            <person name="Garfield D.A."/>
            <person name="Garvin B.E."/>
            <person name="Gibson G."/>
            <person name="Gilbert D."/>
            <person name="Gnerre S."/>
            <person name="Godfrey J."/>
            <person name="Good R."/>
            <person name="Gotea V."/>
            <person name="Gravely B."/>
            <person name="Greenberg A.J."/>
            <person name="Griffiths-Jones S."/>
            <person name="Gross S."/>
            <person name="Guigo R."/>
            <person name="Gustafson E.A."/>
            <person name="Haerty W."/>
            <person name="Hahn M.W."/>
            <person name="Halligan D.L."/>
            <person name="Halpern A.L."/>
            <person name="Halter G.M."/>
            <person name="Han M.V."/>
            <person name="Heger A."/>
            <person name="Hillier L."/>
            <person name="Hinrichs A.S."/>
            <person name="Holmes I."/>
            <person name="Hoskins R.A."/>
            <person name="Hubisz M.J."/>
            <person name="Hultmark D."/>
            <person name="Huntley M.A."/>
            <person name="Jaffe D.B."/>
            <person name="Jagadeeshan S."/>
            <person name="Jeck W.R."/>
            <person name="Johnson J."/>
            <person name="Jones C.D."/>
            <person name="Jordan W.C."/>
            <person name="Karpen G.H."/>
            <person name="Kataoka E."/>
            <person name="Keightley P.D."/>
            <person name="Kheradpour P."/>
            <person name="Kirkness E.F."/>
            <person name="Koerich L.B."/>
            <person name="Kristiansen K."/>
            <person name="Kudrna D."/>
            <person name="Kulathinal R.J."/>
            <person name="Kumar S."/>
            <person name="Kwok R."/>
            <person name="Lander E."/>
            <person name="Langley C.H."/>
            <person name="Lapoint R."/>
            <person name="Lazzaro B.P."/>
            <person name="Lee S.J."/>
            <person name="Levesque L."/>
            <person name="Li R."/>
            <person name="Lin C.F."/>
            <person name="Lin M.F."/>
            <person name="Lindblad-Toh K."/>
            <person name="Llopart A."/>
            <person name="Long M."/>
            <person name="Low L."/>
            <person name="Lozovsky E."/>
            <person name="Lu J."/>
            <person name="Luo M."/>
            <person name="Machado C.A."/>
            <person name="Makalowski W."/>
            <person name="Marzo M."/>
            <person name="Matsuda M."/>
            <person name="Matzkin L."/>
            <person name="McAllister B."/>
            <person name="McBride C.S."/>
            <person name="McKernan B."/>
            <person name="McKernan K."/>
            <person name="Mendez-Lago M."/>
            <person name="Minx P."/>
            <person name="Mollenhauer M.U."/>
            <person name="Montooth K."/>
            <person name="Mount S.M."/>
            <person name="Mu X."/>
            <person name="Myers E."/>
            <person name="Negre B."/>
            <person name="Newfeld S."/>
            <person name="Nielsen R."/>
            <person name="Noor M.A."/>
            <person name="O'Grady P."/>
            <person name="Pachter L."/>
            <person name="Papaceit M."/>
            <person name="Parisi M.J."/>
            <person name="Parisi M."/>
            <person name="Parts L."/>
            <person name="Pedersen J.S."/>
            <person name="Pesole G."/>
            <person name="Phillippy A.M."/>
            <person name="Ponting C.P."/>
            <person name="Pop M."/>
            <person name="Porcelli D."/>
            <person name="Powell J.R."/>
            <person name="Prohaska S."/>
            <person name="Pruitt K."/>
            <person name="Puig M."/>
            <person name="Quesneville H."/>
            <person name="Ram K.R."/>
            <person name="Rand D."/>
            <person name="Rasmussen M.D."/>
            <person name="Reed L.K."/>
            <person name="Reenan R."/>
            <person name="Reily A."/>
            <person name="Remington K.A."/>
            <person name="Rieger T.T."/>
            <person name="Ritchie M.G."/>
            <person name="Robin C."/>
            <person name="Rogers Y.H."/>
            <person name="Rohde C."/>
            <person name="Rozas J."/>
            <person name="Rubenfield M.J."/>
            <person name="Ruiz A."/>
            <person name="Russo S."/>
            <person name="Salzberg S.L."/>
            <person name="Sanchez-Gracia A."/>
            <person name="Saranga D.J."/>
            <person name="Sato H."/>
            <person name="Schaeffer S.W."/>
            <person name="Schatz M.C."/>
            <person name="Schlenke T."/>
            <person name="Schwartz R."/>
            <person name="Segarra C."/>
            <person name="Singh R.S."/>
            <person name="Sirot L."/>
            <person name="Sirota M."/>
            <person name="Sisneros N.B."/>
            <person name="Smith C.D."/>
            <person name="Smith T.F."/>
            <person name="Spieth J."/>
            <person name="Stage D.E."/>
            <person name="Stark A."/>
            <person name="Stephan W."/>
            <person name="Strausberg R.L."/>
            <person name="Strempel S."/>
            <person name="Sturgill D."/>
            <person name="Sutton G."/>
            <person name="Sutton G.G."/>
            <person name="Tao W."/>
            <person name="Teichmann S."/>
            <person name="Tobari Y.N."/>
            <person name="Tomimura Y."/>
            <person name="Tsolas J.M."/>
            <person name="Valente V.L."/>
            <person name="Venter E."/>
            <person name="Venter J.C."/>
            <person name="Vicario S."/>
            <person name="Vieira F.G."/>
            <person name="Vilella A.J."/>
            <person name="Villasante A."/>
            <person name="Walenz B."/>
            <person name="Wang J."/>
            <person name="Wasserman M."/>
            <person name="Watts T."/>
            <person name="Wilson D."/>
            <person name="Wilson R.K."/>
            <person name="Wing R.A."/>
            <person name="Wolfner M.F."/>
            <person name="Wong A."/>
            <person name="Wong G.K."/>
            <person name="Wu C.I."/>
            <person name="Wu G."/>
            <person name="Yamamoto D."/>
            <person name="Yang H.P."/>
            <person name="Yang S.P."/>
            <person name="Yorke J.A."/>
            <person name="Yoshida K."/>
            <person name="Zdobnov E."/>
            <person name="Zhang P."/>
            <person name="Zhang Y."/>
            <person name="Zimin A.V."/>
            <person name="Baldwin J."/>
            <person name="Abdouelleil A."/>
            <person name="Abdulkadir J."/>
            <person name="Abebe A."/>
            <person name="Abera B."/>
            <person name="Abreu J."/>
            <person name="Acer S.C."/>
            <person name="Aftuck L."/>
            <person name="Alexander A."/>
            <person name="An P."/>
            <person name="Anderson E."/>
            <person name="Anderson S."/>
            <person name="Arachi H."/>
            <person name="Azer M."/>
            <person name="Bachantsang P."/>
            <person name="Barry A."/>
            <person name="Bayul T."/>
            <person name="Berlin A."/>
            <person name="Bessette D."/>
            <person name="Bloom T."/>
            <person name="Blye J."/>
            <person name="Boguslavskiy L."/>
            <person name="Bonnet C."/>
            <person name="Boukhgalter B."/>
            <person name="Bourzgui I."/>
            <person name="Brown A."/>
            <person name="Cahill P."/>
            <person name="Channer S."/>
            <person name="Cheshatsang Y."/>
            <person name="Chuda L."/>
            <person name="Citroen M."/>
            <person name="Collymore A."/>
            <person name="Cooke P."/>
            <person name="Costello M."/>
            <person name="D'Aco K."/>
            <person name="Daza R."/>
            <person name="De Haan G."/>
            <person name="DeGray S."/>
            <person name="DeMaso C."/>
            <person name="Dhargay N."/>
            <person name="Dooley K."/>
            <person name="Dooley E."/>
            <person name="Doricent M."/>
            <person name="Dorje P."/>
            <person name="Dorjee K."/>
            <person name="Dupes A."/>
            <person name="Elong R."/>
            <person name="Falk J."/>
            <person name="Farina A."/>
            <person name="Faro S."/>
            <person name="Ferguson D."/>
            <person name="Fisher S."/>
            <person name="Foley C.D."/>
            <person name="Franke A."/>
            <person name="Friedrich D."/>
            <person name="Gadbois L."/>
            <person name="Gearin G."/>
            <person name="Gearin C.R."/>
            <person name="Giannoukos G."/>
            <person name="Goode T."/>
            <person name="Graham J."/>
            <person name="Grandbois E."/>
            <person name="Grewal S."/>
            <person name="Gyaltsen K."/>
            <person name="Hafez N."/>
            <person name="Hagos B."/>
            <person name="Hall J."/>
            <person name="Henson C."/>
            <person name="Hollinger A."/>
            <person name="Honan T."/>
            <person name="Huard M.D."/>
            <person name="Hughes L."/>
            <person name="Hurhula B."/>
            <person name="Husby M.E."/>
            <person name="Kamat A."/>
            <person name="Kanga B."/>
            <person name="Kashin S."/>
            <person name="Khazanovich D."/>
            <person name="Kisner P."/>
            <person name="Lance K."/>
            <person name="Lara M."/>
            <person name="Lee W."/>
            <person name="Lennon N."/>
            <person name="Letendre F."/>
            <person name="LeVine R."/>
            <person name="Lipovsky A."/>
            <person name="Liu X."/>
            <person name="Liu J."/>
            <person name="Liu S."/>
            <person name="Lokyitsang T."/>
            <person name="Lokyitsang Y."/>
            <person name="Lubonja R."/>
            <person name="Lui A."/>
            <person name="MacDonald P."/>
            <person name="Magnisalis V."/>
            <person name="Maru K."/>
            <person name="Matthews C."/>
            <person name="McCusker W."/>
            <person name="McDonough S."/>
            <person name="Mehta T."/>
            <person name="Meldrim J."/>
            <person name="Meneus L."/>
            <person name="Mihai O."/>
            <person name="Mihalev A."/>
            <person name="Mihova T."/>
            <person name="Mittelman R."/>
            <person name="Mlenga V."/>
            <person name="Montmayeur A."/>
            <person name="Mulrain L."/>
            <person name="Navidi A."/>
            <person name="Naylor J."/>
            <person name="Negash T."/>
            <person name="Nguyen T."/>
            <person name="Nguyen N."/>
            <person name="Nicol R."/>
            <person name="Norbu C."/>
            <person name="Norbu N."/>
            <person name="Novod N."/>
            <person name="O'Neill B."/>
            <person name="Osman S."/>
            <person name="Markiewicz E."/>
            <person name="Oyono O.L."/>
            <person name="Patti C."/>
            <person name="Phunkhang P."/>
            <person name="Pierre F."/>
            <person name="Priest M."/>
            <person name="Raghuraman S."/>
            <person name="Rege F."/>
            <person name="Reyes R."/>
            <person name="Rise C."/>
            <person name="Rogov P."/>
            <person name="Ross K."/>
            <person name="Ryan E."/>
            <person name="Settipalli S."/>
            <person name="Shea T."/>
            <person name="Sherpa N."/>
            <person name="Shi L."/>
            <person name="Shih D."/>
            <person name="Sparrow T."/>
            <person name="Spaulding J."/>
            <person name="Stalker J."/>
            <person name="Stange-Thomann N."/>
            <person name="Stavropoulos S."/>
            <person name="Stone C."/>
            <person name="Strader C."/>
            <person name="Tesfaye S."/>
            <person name="Thomson T."/>
            <person name="Thoulutsang Y."/>
            <person name="Thoulutsang D."/>
            <person name="Topham K."/>
            <person name="Topping I."/>
            <person name="Tsamla T."/>
            <person name="Vassiliev H."/>
            <person name="Vo A."/>
            <person name="Wangchuk T."/>
            <person name="Wangdi T."/>
            <person name="Weiand M."/>
            <person name="Wilkinson J."/>
            <person name="Wilson A."/>
            <person name="Yadav S."/>
            <person name="Young G."/>
            <person name="Yu Q."/>
            <person name="Zembek L."/>
            <person name="Zhong D."/>
            <person name="Zimmer A."/>
            <person name="Zwirko Z."/>
            <person name="Jaffe D.B."/>
            <person name="Alvarez P."/>
            <person name="Brockman W."/>
            <person name="Butler J."/>
            <person name="Chin C."/>
            <person name="Gnerre S."/>
            <person name="Grabherr M."/>
            <person name="Kleber M."/>
            <person name="Mauceli E."/>
            <person name="MacCallum I."/>
        </authorList>
    </citation>
    <scope>NUCLEOTIDE SEQUENCE [LARGE SCALE GENOMIC DNA]</scope>
    <source>
        <strain evidence="3">Tucson 14024-0371.13</strain>
    </source>
</reference>
<gene>
    <name evidence="2" type="primary">Dana\GF27629</name>
    <name evidence="2" type="ORF">GF27629</name>
</gene>
<feature type="compositionally biased region" description="Basic residues" evidence="1">
    <location>
        <begin position="14"/>
        <end position="24"/>
    </location>
</feature>
<sequence length="71" mass="8593">MTDPWQEFGMHSSSRTRKHAKILQAKKRVARCRKKFRKNQEILMELHLRNRIKKFIIEHLEHKLGMLKGKA</sequence>
<dbReference type="KEGG" id="dan:26515038"/>
<dbReference type="OrthoDB" id="7866755at2759"/>
<dbReference type="EMBL" id="CH902617">
    <property type="protein sequence ID" value="KPU80028.1"/>
    <property type="molecule type" value="Genomic_DNA"/>
</dbReference>
<dbReference type="GeneID" id="26515038"/>
<evidence type="ECO:0000313" key="3">
    <source>
        <dbReference type="Proteomes" id="UP000007801"/>
    </source>
</evidence>
<keyword evidence="3" id="KW-1185">Reference proteome</keyword>
<name>A0A0N8P1I6_DROAN</name>
<evidence type="ECO:0000313" key="2">
    <source>
        <dbReference type="EMBL" id="KPU80028.1"/>
    </source>
</evidence>
<dbReference type="AlphaFoldDB" id="A0A0N8P1I6"/>
<organism evidence="2 3">
    <name type="scientific">Drosophila ananassae</name>
    <name type="common">Fruit fly</name>
    <dbReference type="NCBI Taxonomy" id="7217"/>
    <lineage>
        <taxon>Eukaryota</taxon>
        <taxon>Metazoa</taxon>
        <taxon>Ecdysozoa</taxon>
        <taxon>Arthropoda</taxon>
        <taxon>Hexapoda</taxon>
        <taxon>Insecta</taxon>
        <taxon>Pterygota</taxon>
        <taxon>Neoptera</taxon>
        <taxon>Endopterygota</taxon>
        <taxon>Diptera</taxon>
        <taxon>Brachycera</taxon>
        <taxon>Muscomorpha</taxon>
        <taxon>Ephydroidea</taxon>
        <taxon>Drosophilidae</taxon>
        <taxon>Drosophila</taxon>
        <taxon>Sophophora</taxon>
    </lineage>
</organism>
<protein>
    <submittedName>
        <fullName evidence="2">Uncharacterized protein</fullName>
    </submittedName>
</protein>
<dbReference type="Proteomes" id="UP000007801">
    <property type="component" value="Unassembled WGS sequence"/>
</dbReference>
<dbReference type="InParanoid" id="A0A0N8P1I6"/>